<organism evidence="14 15">
    <name type="scientific">Mucuna pruriens</name>
    <name type="common">Velvet bean</name>
    <name type="synonym">Dolichos pruriens</name>
    <dbReference type="NCBI Taxonomy" id="157652"/>
    <lineage>
        <taxon>Eukaryota</taxon>
        <taxon>Viridiplantae</taxon>
        <taxon>Streptophyta</taxon>
        <taxon>Embryophyta</taxon>
        <taxon>Tracheophyta</taxon>
        <taxon>Spermatophyta</taxon>
        <taxon>Magnoliopsida</taxon>
        <taxon>eudicotyledons</taxon>
        <taxon>Gunneridae</taxon>
        <taxon>Pentapetalae</taxon>
        <taxon>rosids</taxon>
        <taxon>fabids</taxon>
        <taxon>Fabales</taxon>
        <taxon>Fabaceae</taxon>
        <taxon>Papilionoideae</taxon>
        <taxon>50 kb inversion clade</taxon>
        <taxon>NPAAA clade</taxon>
        <taxon>indigoferoid/millettioid clade</taxon>
        <taxon>Phaseoleae</taxon>
        <taxon>Mucuna</taxon>
    </lineage>
</organism>
<comment type="cofactor">
    <cofactor evidence="1 12">
        <name>heme</name>
        <dbReference type="ChEBI" id="CHEBI:30413"/>
    </cofactor>
</comment>
<evidence type="ECO:0000256" key="1">
    <source>
        <dbReference type="ARBA" id="ARBA00001971"/>
    </source>
</evidence>
<keyword evidence="8 13" id="KW-0560">Oxidoreductase</keyword>
<dbReference type="PRINTS" id="PR00463">
    <property type="entry name" value="EP450I"/>
</dbReference>
<dbReference type="SUPFAM" id="SSF48264">
    <property type="entry name" value="Cytochrome P450"/>
    <property type="match status" value="1"/>
</dbReference>
<dbReference type="PROSITE" id="PS00086">
    <property type="entry name" value="CYTOCHROME_P450"/>
    <property type="match status" value="1"/>
</dbReference>
<proteinExistence type="inferred from homology"/>
<dbReference type="CDD" id="cd11072">
    <property type="entry name" value="CYP71-like"/>
    <property type="match status" value="1"/>
</dbReference>
<dbReference type="PRINTS" id="PR00385">
    <property type="entry name" value="P450"/>
</dbReference>
<dbReference type="FunFam" id="1.10.630.10:FF:000011">
    <property type="entry name" value="Cytochrome P450 83B1"/>
    <property type="match status" value="1"/>
</dbReference>
<evidence type="ECO:0000256" key="11">
    <source>
        <dbReference type="ARBA" id="ARBA00023136"/>
    </source>
</evidence>
<dbReference type="STRING" id="157652.A0A371GP56"/>
<dbReference type="GO" id="GO:0016020">
    <property type="term" value="C:membrane"/>
    <property type="evidence" value="ECO:0007669"/>
    <property type="project" value="UniProtKB-SubCell"/>
</dbReference>
<keyword evidence="15" id="KW-1185">Reference proteome</keyword>
<keyword evidence="10 13" id="KW-0503">Monooxygenase</keyword>
<evidence type="ECO:0000256" key="7">
    <source>
        <dbReference type="ARBA" id="ARBA00022989"/>
    </source>
</evidence>
<dbReference type="InterPro" id="IPR001128">
    <property type="entry name" value="Cyt_P450"/>
</dbReference>
<evidence type="ECO:0000256" key="12">
    <source>
        <dbReference type="PIRSR" id="PIRSR602401-1"/>
    </source>
</evidence>
<dbReference type="GO" id="GO:0004497">
    <property type="term" value="F:monooxygenase activity"/>
    <property type="evidence" value="ECO:0007669"/>
    <property type="project" value="UniProtKB-KW"/>
</dbReference>
<dbReference type="InterPro" id="IPR036396">
    <property type="entry name" value="Cyt_P450_sf"/>
</dbReference>
<dbReference type="GO" id="GO:0005506">
    <property type="term" value="F:iron ion binding"/>
    <property type="evidence" value="ECO:0007669"/>
    <property type="project" value="InterPro"/>
</dbReference>
<evidence type="ECO:0000256" key="10">
    <source>
        <dbReference type="ARBA" id="ARBA00023033"/>
    </source>
</evidence>
<evidence type="ECO:0000256" key="8">
    <source>
        <dbReference type="ARBA" id="ARBA00023002"/>
    </source>
</evidence>
<dbReference type="GO" id="GO:0020037">
    <property type="term" value="F:heme binding"/>
    <property type="evidence" value="ECO:0007669"/>
    <property type="project" value="InterPro"/>
</dbReference>
<gene>
    <name evidence="14" type="primary">CYP83B1</name>
    <name evidence="14" type="ORF">CR513_25528</name>
</gene>
<keyword evidence="7" id="KW-1133">Transmembrane helix</keyword>
<protein>
    <submittedName>
        <fullName evidence="14">Cytochrome P450 83B1</fullName>
    </submittedName>
</protein>
<evidence type="ECO:0000313" key="15">
    <source>
        <dbReference type="Proteomes" id="UP000257109"/>
    </source>
</evidence>
<name>A0A371GP56_MUCPR</name>
<dbReference type="OrthoDB" id="2789670at2759"/>
<feature type="non-terminal residue" evidence="14">
    <location>
        <position position="1"/>
    </location>
</feature>
<keyword evidence="9 12" id="KW-0408">Iron</keyword>
<dbReference type="InterPro" id="IPR017972">
    <property type="entry name" value="Cyt_P450_CS"/>
</dbReference>
<accession>A0A371GP56</accession>
<keyword evidence="4 12" id="KW-0349">Heme</keyword>
<dbReference type="InterPro" id="IPR002401">
    <property type="entry name" value="Cyt_P450_E_grp-I"/>
</dbReference>
<dbReference type="EMBL" id="QJKJ01004884">
    <property type="protein sequence ID" value="RDX92348.1"/>
    <property type="molecule type" value="Genomic_DNA"/>
</dbReference>
<dbReference type="PANTHER" id="PTHR47955">
    <property type="entry name" value="CYTOCHROME P450 FAMILY 71 PROTEIN"/>
    <property type="match status" value="1"/>
</dbReference>
<evidence type="ECO:0000313" key="14">
    <source>
        <dbReference type="EMBL" id="RDX92348.1"/>
    </source>
</evidence>
<evidence type="ECO:0000256" key="9">
    <source>
        <dbReference type="ARBA" id="ARBA00023004"/>
    </source>
</evidence>
<comment type="subcellular location">
    <subcellularLocation>
        <location evidence="2">Membrane</location>
        <topology evidence="2">Single-pass membrane protein</topology>
    </subcellularLocation>
</comment>
<dbReference type="Pfam" id="PF00067">
    <property type="entry name" value="p450"/>
    <property type="match status" value="1"/>
</dbReference>
<evidence type="ECO:0000256" key="5">
    <source>
        <dbReference type="ARBA" id="ARBA00022692"/>
    </source>
</evidence>
<dbReference type="PANTHER" id="PTHR47955:SF22">
    <property type="entry name" value="CYTOCHROME P450 83B1-LIKE"/>
    <property type="match status" value="1"/>
</dbReference>
<evidence type="ECO:0000256" key="3">
    <source>
        <dbReference type="ARBA" id="ARBA00010617"/>
    </source>
</evidence>
<comment type="caution">
    <text evidence="14">The sequence shown here is derived from an EMBL/GenBank/DDBJ whole genome shotgun (WGS) entry which is preliminary data.</text>
</comment>
<sequence>MDVLILVCLLFIFVYFIFFVNKRNSGKPRLPPGPPPLPIIGNLHHLDKSSPHRCLWQLSKRYGPLMSMRLGTVQTVVVSSAKIAKEILKTHDLKFASRPSFVGQRKLSYNGLDLGFAPYGPCWREMKKLCSIHLFSTQRVQSFRPVREHEVAQMLQKLSRHQASGTVVNLTETLMSFTSSLICRIALGKKYASAYEEIEVENRRSRLQVLLNEAQALLADFYFSDYLPLLGWVDSLRGILSRLDKTFEELDLFYERVIYDHMNSAKKGNQKTNDKEVQDIIDIFLQLLDDHSFSFDFTLDHIKAVLMNIFIAGTDPSAATIVWAMTALLKNPNVMKKVQEEVRNLFGDKNFINEDDIERLPYLKAVVKETLRLFPPSPLLLPRETMEQCNIDGYEIQPKTLVHVNAWAIAMDPENWEEPEKFYPERFIENSMELKGNEFEVIPFGSGRRMCPAKHMGIVNVELSLANLVHSFDWEVAEGINKEEMLDTQVKPGITMHKKSDLYLVAKKPTT</sequence>
<feature type="binding site" description="axial binding residue" evidence="12">
    <location>
        <position position="451"/>
    </location>
    <ligand>
        <name>heme</name>
        <dbReference type="ChEBI" id="CHEBI:30413"/>
    </ligand>
    <ligandPart>
        <name>Fe</name>
        <dbReference type="ChEBI" id="CHEBI:18248"/>
    </ligandPart>
</feature>
<keyword evidence="5" id="KW-0812">Transmembrane</keyword>
<evidence type="ECO:0000256" key="13">
    <source>
        <dbReference type="RuleBase" id="RU000461"/>
    </source>
</evidence>
<comment type="similarity">
    <text evidence="3 13">Belongs to the cytochrome P450 family.</text>
</comment>
<evidence type="ECO:0000256" key="6">
    <source>
        <dbReference type="ARBA" id="ARBA00022723"/>
    </source>
</evidence>
<dbReference type="Proteomes" id="UP000257109">
    <property type="component" value="Unassembled WGS sequence"/>
</dbReference>
<evidence type="ECO:0000256" key="4">
    <source>
        <dbReference type="ARBA" id="ARBA00022617"/>
    </source>
</evidence>
<dbReference type="GO" id="GO:0016705">
    <property type="term" value="F:oxidoreductase activity, acting on paired donors, with incorporation or reduction of molecular oxygen"/>
    <property type="evidence" value="ECO:0007669"/>
    <property type="project" value="InterPro"/>
</dbReference>
<keyword evidence="11" id="KW-0472">Membrane</keyword>
<dbReference type="AlphaFoldDB" id="A0A371GP56"/>
<keyword evidence="6 12" id="KW-0479">Metal-binding</keyword>
<evidence type="ECO:0000256" key="2">
    <source>
        <dbReference type="ARBA" id="ARBA00004167"/>
    </source>
</evidence>
<reference evidence="14" key="1">
    <citation type="submission" date="2018-05" db="EMBL/GenBank/DDBJ databases">
        <title>Draft genome of Mucuna pruriens seed.</title>
        <authorList>
            <person name="Nnadi N.E."/>
            <person name="Vos R."/>
            <person name="Hasami M.H."/>
            <person name="Devisetty U.K."/>
            <person name="Aguiy J.C."/>
        </authorList>
    </citation>
    <scope>NUCLEOTIDE SEQUENCE [LARGE SCALE GENOMIC DNA]</scope>
    <source>
        <strain evidence="14">JCA_2017</strain>
    </source>
</reference>
<dbReference type="Gene3D" id="1.10.630.10">
    <property type="entry name" value="Cytochrome P450"/>
    <property type="match status" value="1"/>
</dbReference>